<gene>
    <name evidence="1" type="ordered locus">CFF8240_0345</name>
</gene>
<evidence type="ECO:0000313" key="1">
    <source>
        <dbReference type="EMBL" id="ABK81873.1"/>
    </source>
</evidence>
<proteinExistence type="predicted"/>
<dbReference type="HOGENOM" id="CLU_3325850_0_0_7"/>
<dbReference type="AlphaFoldDB" id="A0RMW4"/>
<name>A0RMW4_CAMFF</name>
<protein>
    <submittedName>
        <fullName evidence="1">Uncharacterized protein</fullName>
    </submittedName>
</protein>
<reference evidence="2" key="1">
    <citation type="submission" date="2006-11" db="EMBL/GenBank/DDBJ databases">
        <title>Sequence of Campylobacter fetus subsp. fetus 82-40.</title>
        <authorList>
            <person name="Fouts D.E."/>
            <person name="Nelson K.E."/>
        </authorList>
    </citation>
    <scope>NUCLEOTIDE SEQUENCE [LARGE SCALE GENOMIC DNA]</scope>
    <source>
        <strain evidence="2">82-40</strain>
    </source>
</reference>
<dbReference type="Proteomes" id="UP000000760">
    <property type="component" value="Chromosome"/>
</dbReference>
<dbReference type="EMBL" id="CP000487">
    <property type="protein sequence ID" value="ABK81873.1"/>
    <property type="molecule type" value="Genomic_DNA"/>
</dbReference>
<accession>A0RMW4</accession>
<sequence>MSIKFKINDYIKNCFNLKEMRKNLNLKIKFQIIFIFAY</sequence>
<evidence type="ECO:0000313" key="2">
    <source>
        <dbReference type="Proteomes" id="UP000000760"/>
    </source>
</evidence>
<dbReference type="KEGG" id="cff:CFF8240_0345"/>
<organism evidence="1 2">
    <name type="scientific">Campylobacter fetus subsp. fetus (strain 82-40)</name>
    <dbReference type="NCBI Taxonomy" id="360106"/>
    <lineage>
        <taxon>Bacteria</taxon>
        <taxon>Pseudomonadati</taxon>
        <taxon>Campylobacterota</taxon>
        <taxon>Epsilonproteobacteria</taxon>
        <taxon>Campylobacterales</taxon>
        <taxon>Campylobacteraceae</taxon>
        <taxon>Campylobacter</taxon>
    </lineage>
</organism>